<feature type="region of interest" description="Disordered" evidence="1">
    <location>
        <begin position="349"/>
        <end position="424"/>
    </location>
</feature>
<proteinExistence type="predicted"/>
<name>A0A0G4GH22_9ALVE</name>
<dbReference type="AlphaFoldDB" id="A0A0G4GH22"/>
<sequence>MSKTEVPSVFSFGLLQSVLKQDGPKNSFGGLVNDTAGGRELNKENATGFNALAFGSCASLTSGSGMQNTDADVSATGTGLSLFASPFPQRRNRSTGADTTMGEGSSKLPGDSPMKADMPAGSSPHGIFFDCLSPSRFLNPTLLPKYTGTPFAGGEKGGKEERESPWLTEDSPFGSARSTQRRAGGGRRGTPHPMKRTATQRKEAAGLCVGSQTQSVSVSAELPSESVPPFPPHPSASPAAPVWNPEGAEGFGPVISGLPHLSSRKDQPSREGGGARKCRSVRFADSVSCRFFDKDTRQTVRNLVYPLNEHQDQIRGRIPLPKDSEILLERKIVRVKREPLKLLQLQQEEAHSATVKNGNPETDIPSVSDSCASAGAGKQIVYGAPSVPPSNFNLPTPPPRRKAGDKNSKGQVIPWVPPTLANRP</sequence>
<gene>
    <name evidence="2" type="ORF">Cvel_21893</name>
</gene>
<evidence type="ECO:0000313" key="2">
    <source>
        <dbReference type="EMBL" id="CEM29027.1"/>
    </source>
</evidence>
<dbReference type="VEuPathDB" id="CryptoDB:Cvel_21893"/>
<protein>
    <submittedName>
        <fullName evidence="2">Uncharacterized protein</fullName>
    </submittedName>
</protein>
<feature type="compositionally biased region" description="Basic residues" evidence="1">
    <location>
        <begin position="189"/>
        <end position="199"/>
    </location>
</feature>
<feature type="region of interest" description="Disordered" evidence="1">
    <location>
        <begin position="82"/>
        <end position="113"/>
    </location>
</feature>
<dbReference type="EMBL" id="CDMZ01001210">
    <property type="protein sequence ID" value="CEM29027.1"/>
    <property type="molecule type" value="Genomic_DNA"/>
</dbReference>
<organism evidence="2">
    <name type="scientific">Chromera velia CCMP2878</name>
    <dbReference type="NCBI Taxonomy" id="1169474"/>
    <lineage>
        <taxon>Eukaryota</taxon>
        <taxon>Sar</taxon>
        <taxon>Alveolata</taxon>
        <taxon>Colpodellida</taxon>
        <taxon>Chromeraceae</taxon>
        <taxon>Chromera</taxon>
    </lineage>
</organism>
<feature type="compositionally biased region" description="Polar residues" evidence="1">
    <location>
        <begin position="354"/>
        <end position="371"/>
    </location>
</feature>
<accession>A0A0G4GH22</accession>
<feature type="region of interest" description="Disordered" evidence="1">
    <location>
        <begin position="147"/>
        <end position="277"/>
    </location>
</feature>
<reference evidence="2" key="1">
    <citation type="submission" date="2014-11" db="EMBL/GenBank/DDBJ databases">
        <authorList>
            <person name="Otto D Thomas"/>
            <person name="Naeem Raeece"/>
        </authorList>
    </citation>
    <scope>NUCLEOTIDE SEQUENCE</scope>
</reference>
<feature type="compositionally biased region" description="Pro residues" evidence="1">
    <location>
        <begin position="226"/>
        <end position="235"/>
    </location>
</feature>
<evidence type="ECO:0000256" key="1">
    <source>
        <dbReference type="SAM" id="MobiDB-lite"/>
    </source>
</evidence>